<accession>H0UJV9</accession>
<dbReference type="Proteomes" id="UP000003806">
    <property type="component" value="Chromosome"/>
</dbReference>
<dbReference type="InterPro" id="IPR008278">
    <property type="entry name" value="4-PPantetheinyl_Trfase_dom"/>
</dbReference>
<feature type="binding site" evidence="8">
    <location>
        <position position="8"/>
    </location>
    <ligand>
        <name>Mg(2+)</name>
        <dbReference type="ChEBI" id="CHEBI:18420"/>
    </ligand>
</feature>
<keyword evidence="2 8" id="KW-0808">Transferase</keyword>
<evidence type="ECO:0000256" key="1">
    <source>
        <dbReference type="ARBA" id="ARBA00022516"/>
    </source>
</evidence>
<evidence type="ECO:0000256" key="8">
    <source>
        <dbReference type="HAMAP-Rule" id="MF_00101"/>
    </source>
</evidence>
<dbReference type="eggNOG" id="COG0736">
    <property type="taxonomic scope" value="Bacteria"/>
</dbReference>
<comment type="cofactor">
    <cofactor evidence="8">
        <name>Mg(2+)</name>
        <dbReference type="ChEBI" id="CHEBI:18420"/>
    </cofactor>
</comment>
<evidence type="ECO:0000256" key="6">
    <source>
        <dbReference type="ARBA" id="ARBA00023098"/>
    </source>
</evidence>
<keyword evidence="1 8" id="KW-0444">Lipid biosynthesis</keyword>
<evidence type="ECO:0000256" key="3">
    <source>
        <dbReference type="ARBA" id="ARBA00022723"/>
    </source>
</evidence>
<evidence type="ECO:0000256" key="2">
    <source>
        <dbReference type="ARBA" id="ARBA00022679"/>
    </source>
</evidence>
<dbReference type="STRING" id="885272.JonanDRAFT_0566"/>
<evidence type="ECO:0000256" key="5">
    <source>
        <dbReference type="ARBA" id="ARBA00022842"/>
    </source>
</evidence>
<comment type="catalytic activity">
    <reaction evidence="8">
        <text>apo-[ACP] + CoA = holo-[ACP] + adenosine 3',5'-bisphosphate + H(+)</text>
        <dbReference type="Rhea" id="RHEA:12068"/>
        <dbReference type="Rhea" id="RHEA-COMP:9685"/>
        <dbReference type="Rhea" id="RHEA-COMP:9690"/>
        <dbReference type="ChEBI" id="CHEBI:15378"/>
        <dbReference type="ChEBI" id="CHEBI:29999"/>
        <dbReference type="ChEBI" id="CHEBI:57287"/>
        <dbReference type="ChEBI" id="CHEBI:58343"/>
        <dbReference type="ChEBI" id="CHEBI:64479"/>
        <dbReference type="EC" id="2.7.8.7"/>
    </reaction>
</comment>
<dbReference type="HAMAP" id="MF_00101">
    <property type="entry name" value="AcpS"/>
    <property type="match status" value="1"/>
</dbReference>
<keyword evidence="11" id="KW-1185">Reference proteome</keyword>
<proteinExistence type="inferred from homology"/>
<dbReference type="EC" id="2.7.8.7" evidence="8"/>
<comment type="function">
    <text evidence="8">Transfers the 4'-phosphopantetheine moiety from coenzyme A to a Ser of acyl-carrier-protein.</text>
</comment>
<protein>
    <recommendedName>
        <fullName evidence="8">Holo-[acyl-carrier-protein] synthase</fullName>
        <shortName evidence="8">Holo-ACP synthase</shortName>
        <ecNumber evidence="8">2.7.8.7</ecNumber>
    </recommendedName>
    <alternativeName>
        <fullName evidence="8">4'-phosphopantetheinyl transferase AcpS</fullName>
    </alternativeName>
</protein>
<keyword evidence="3 8" id="KW-0479">Metal-binding</keyword>
<feature type="domain" description="4'-phosphopantetheinyl transferase" evidence="9">
    <location>
        <begin position="4"/>
        <end position="95"/>
    </location>
</feature>
<dbReference type="RefSeq" id="WP_008520732.1">
    <property type="nucleotide sequence ID" value="NZ_CM001376.1"/>
</dbReference>
<organism evidence="10 11">
    <name type="scientific">Jonquetella anthropi DSM 22815</name>
    <dbReference type="NCBI Taxonomy" id="885272"/>
    <lineage>
        <taxon>Bacteria</taxon>
        <taxon>Thermotogati</taxon>
        <taxon>Synergistota</taxon>
        <taxon>Synergistia</taxon>
        <taxon>Synergistales</taxon>
        <taxon>Dethiosulfovibrionaceae</taxon>
        <taxon>Jonquetella</taxon>
    </lineage>
</organism>
<reference evidence="10 11" key="1">
    <citation type="submission" date="2011-11" db="EMBL/GenBank/DDBJ databases">
        <title>The Noncontiguous Finished genome of Jonquetella anthropi DSM 22815.</title>
        <authorList>
            <consortium name="US DOE Joint Genome Institute (JGI-PGF)"/>
            <person name="Lucas S."/>
            <person name="Copeland A."/>
            <person name="Lapidus A."/>
            <person name="Glavina del Rio T."/>
            <person name="Dalin E."/>
            <person name="Tice H."/>
            <person name="Bruce D."/>
            <person name="Goodwin L."/>
            <person name="Pitluck S."/>
            <person name="Peters L."/>
            <person name="Mikhailova N."/>
            <person name="Held B."/>
            <person name="Kyrpides N."/>
            <person name="Mavromatis K."/>
            <person name="Ivanova N."/>
            <person name="Markowitz V."/>
            <person name="Cheng J.-F."/>
            <person name="Hugenholtz P."/>
            <person name="Woyke T."/>
            <person name="Wu D."/>
            <person name="Gronow S."/>
            <person name="Wellnitz S."/>
            <person name="Brambilla E."/>
            <person name="Klenk H.-P."/>
            <person name="Eisen J.A."/>
        </authorList>
    </citation>
    <scope>NUCLEOTIDE SEQUENCE [LARGE SCALE GENOMIC DNA]</scope>
    <source>
        <strain evidence="10 11">DSM 22815</strain>
    </source>
</reference>
<dbReference type="Pfam" id="PF01648">
    <property type="entry name" value="ACPS"/>
    <property type="match status" value="1"/>
</dbReference>
<gene>
    <name evidence="8" type="primary">acpS</name>
    <name evidence="10" type="ORF">JonanDRAFT_0566</name>
</gene>
<keyword evidence="8" id="KW-0963">Cytoplasm</keyword>
<comment type="subcellular location">
    <subcellularLocation>
        <location evidence="8">Cytoplasm</location>
    </subcellularLocation>
</comment>
<dbReference type="AlphaFoldDB" id="H0UJV9"/>
<dbReference type="SUPFAM" id="SSF56214">
    <property type="entry name" value="4'-phosphopantetheinyl transferase"/>
    <property type="match status" value="1"/>
</dbReference>
<dbReference type="GO" id="GO:0008897">
    <property type="term" value="F:holo-[acyl-carrier-protein] synthase activity"/>
    <property type="evidence" value="ECO:0007669"/>
    <property type="project" value="UniProtKB-UniRule"/>
</dbReference>
<keyword evidence="5 8" id="KW-0460">Magnesium</keyword>
<dbReference type="InterPro" id="IPR037143">
    <property type="entry name" value="4-PPantetheinyl_Trfase_dom_sf"/>
</dbReference>
<evidence type="ECO:0000259" key="9">
    <source>
        <dbReference type="Pfam" id="PF01648"/>
    </source>
</evidence>
<keyword evidence="7 8" id="KW-0275">Fatty acid biosynthesis</keyword>
<dbReference type="NCBIfam" id="TIGR00516">
    <property type="entry name" value="acpS"/>
    <property type="match status" value="1"/>
</dbReference>
<evidence type="ECO:0000256" key="7">
    <source>
        <dbReference type="ARBA" id="ARBA00023160"/>
    </source>
</evidence>
<evidence type="ECO:0000313" key="10">
    <source>
        <dbReference type="EMBL" id="EHM12968.1"/>
    </source>
</evidence>
<keyword evidence="6 8" id="KW-0443">Lipid metabolism</keyword>
<dbReference type="GO" id="GO:0005737">
    <property type="term" value="C:cytoplasm"/>
    <property type="evidence" value="ECO:0007669"/>
    <property type="project" value="UniProtKB-SubCell"/>
</dbReference>
<name>H0UJV9_9BACT</name>
<dbReference type="HOGENOM" id="CLU_089696_0_2_0"/>
<dbReference type="InterPro" id="IPR002582">
    <property type="entry name" value="ACPS"/>
</dbReference>
<dbReference type="Gene3D" id="3.90.470.20">
    <property type="entry name" value="4'-phosphopantetheinyl transferase domain"/>
    <property type="match status" value="1"/>
</dbReference>
<evidence type="ECO:0000313" key="11">
    <source>
        <dbReference type="Proteomes" id="UP000003806"/>
    </source>
</evidence>
<feature type="binding site" evidence="8">
    <location>
        <position position="55"/>
    </location>
    <ligand>
        <name>Mg(2+)</name>
        <dbReference type="ChEBI" id="CHEBI:18420"/>
    </ligand>
</feature>
<dbReference type="GO" id="GO:0006633">
    <property type="term" value="P:fatty acid biosynthetic process"/>
    <property type="evidence" value="ECO:0007669"/>
    <property type="project" value="UniProtKB-UniRule"/>
</dbReference>
<sequence>MIVGIGVDLCSIVRMERCCADDFFIRRVFTPDEAAYCLRQAAPARHFAARFAAREAFVKAAGLGLLEIGFHNVSVARDAAGRPSLLLSGRAEEVCRGGTVHLSLSHDGGQAIAFVVIER</sequence>
<comment type="similarity">
    <text evidence="8">Belongs to the P-Pant transferase superfamily. AcpS family.</text>
</comment>
<dbReference type="NCBIfam" id="TIGR00556">
    <property type="entry name" value="pantethn_trn"/>
    <property type="match status" value="1"/>
</dbReference>
<dbReference type="GO" id="GO:0000287">
    <property type="term" value="F:magnesium ion binding"/>
    <property type="evidence" value="ECO:0007669"/>
    <property type="project" value="UniProtKB-UniRule"/>
</dbReference>
<dbReference type="OrthoDB" id="517356at2"/>
<evidence type="ECO:0000256" key="4">
    <source>
        <dbReference type="ARBA" id="ARBA00022832"/>
    </source>
</evidence>
<dbReference type="EMBL" id="CM001376">
    <property type="protein sequence ID" value="EHM12968.1"/>
    <property type="molecule type" value="Genomic_DNA"/>
</dbReference>
<keyword evidence="4 8" id="KW-0276">Fatty acid metabolism</keyword>
<dbReference type="InterPro" id="IPR004568">
    <property type="entry name" value="Ppantetheine-prot_Trfase_dom"/>
</dbReference>